<sequence length="72" mass="8408">MSHLFPDDPAALVRKLAELRLEHRDLDTAIARLSIDPNLSDELQITRMKKRKLRLKDMIAWIESRMIPDLDA</sequence>
<dbReference type="Proteomes" id="UP000249046">
    <property type="component" value="Unassembled WGS sequence"/>
</dbReference>
<dbReference type="Pfam" id="PF04325">
    <property type="entry name" value="DUF465"/>
    <property type="match status" value="1"/>
</dbReference>
<comment type="caution">
    <text evidence="1">The sequence shown here is derived from an EMBL/GenBank/DDBJ whole genome shotgun (WGS) entry which is preliminary data.</text>
</comment>
<evidence type="ECO:0000313" key="1">
    <source>
        <dbReference type="EMBL" id="PZQ14850.1"/>
    </source>
</evidence>
<proteinExistence type="predicted"/>
<accession>A0A2W5MMY3</accession>
<reference evidence="1 2" key="1">
    <citation type="submission" date="2017-08" db="EMBL/GenBank/DDBJ databases">
        <title>Infants hospitalized years apart are colonized by the same room-sourced microbial strains.</title>
        <authorList>
            <person name="Brooks B."/>
            <person name="Olm M.R."/>
            <person name="Firek B.A."/>
            <person name="Baker R."/>
            <person name="Thomas B.C."/>
            <person name="Morowitz M.J."/>
            <person name="Banfield J.F."/>
        </authorList>
    </citation>
    <scope>NUCLEOTIDE SEQUENCE [LARGE SCALE GENOMIC DNA]</scope>
    <source>
        <strain evidence="1">S2_005_003_R2_42</strain>
    </source>
</reference>
<organism evidence="1 2">
    <name type="scientific">Rhodanobacter denitrificans</name>
    <dbReference type="NCBI Taxonomy" id="666685"/>
    <lineage>
        <taxon>Bacteria</taxon>
        <taxon>Pseudomonadati</taxon>
        <taxon>Pseudomonadota</taxon>
        <taxon>Gammaproteobacteria</taxon>
        <taxon>Lysobacterales</taxon>
        <taxon>Rhodanobacteraceae</taxon>
        <taxon>Rhodanobacter</taxon>
    </lineage>
</organism>
<protein>
    <submittedName>
        <fullName evidence="1">DUF465 domain-containing protein</fullName>
    </submittedName>
</protein>
<dbReference type="InterPro" id="IPR038444">
    <property type="entry name" value="DUF465_sf"/>
</dbReference>
<evidence type="ECO:0000313" key="2">
    <source>
        <dbReference type="Proteomes" id="UP000249046"/>
    </source>
</evidence>
<dbReference type="InterPro" id="IPR007420">
    <property type="entry name" value="DUF465"/>
</dbReference>
<dbReference type="AlphaFoldDB" id="A0A2W5MMY3"/>
<dbReference type="Gene3D" id="6.10.280.50">
    <property type="match status" value="1"/>
</dbReference>
<dbReference type="EMBL" id="QFPO01000007">
    <property type="protein sequence ID" value="PZQ14850.1"/>
    <property type="molecule type" value="Genomic_DNA"/>
</dbReference>
<gene>
    <name evidence="1" type="ORF">DI564_10160</name>
</gene>
<name>A0A2W5MMY3_9GAMM</name>